<name>A0A3P6DV44_BRAOL</name>
<dbReference type="EMBL" id="LR031875">
    <property type="protein sequence ID" value="VDD30136.1"/>
    <property type="molecule type" value="Genomic_DNA"/>
</dbReference>
<sequence>MWQRVVLLGCLNSFRVRRFYPLCISFHLPLFILI</sequence>
<accession>A0A3P6DV44</accession>
<organism evidence="1">
    <name type="scientific">Brassica oleracea</name>
    <name type="common">Wild cabbage</name>
    <dbReference type="NCBI Taxonomy" id="3712"/>
    <lineage>
        <taxon>Eukaryota</taxon>
        <taxon>Viridiplantae</taxon>
        <taxon>Streptophyta</taxon>
        <taxon>Embryophyta</taxon>
        <taxon>Tracheophyta</taxon>
        <taxon>Spermatophyta</taxon>
        <taxon>Magnoliopsida</taxon>
        <taxon>eudicotyledons</taxon>
        <taxon>Gunneridae</taxon>
        <taxon>Pentapetalae</taxon>
        <taxon>rosids</taxon>
        <taxon>malvids</taxon>
        <taxon>Brassicales</taxon>
        <taxon>Brassicaceae</taxon>
        <taxon>Brassiceae</taxon>
        <taxon>Brassica</taxon>
    </lineage>
</organism>
<dbReference type="AlphaFoldDB" id="A0A3P6DV44"/>
<reference evidence="1" key="1">
    <citation type="submission" date="2018-11" db="EMBL/GenBank/DDBJ databases">
        <authorList>
            <consortium name="Genoscope - CEA"/>
            <person name="William W."/>
        </authorList>
    </citation>
    <scope>NUCLEOTIDE SEQUENCE</scope>
</reference>
<protein>
    <submittedName>
        <fullName evidence="1">Uncharacterized protein</fullName>
    </submittedName>
</protein>
<proteinExistence type="predicted"/>
<evidence type="ECO:0000313" key="1">
    <source>
        <dbReference type="EMBL" id="VDD30136.1"/>
    </source>
</evidence>
<gene>
    <name evidence="1" type="ORF">BOLC9T55459H</name>
</gene>